<evidence type="ECO:0000256" key="1">
    <source>
        <dbReference type="SAM" id="MobiDB-lite"/>
    </source>
</evidence>
<feature type="compositionally biased region" description="Basic residues" evidence="1">
    <location>
        <begin position="36"/>
        <end position="50"/>
    </location>
</feature>
<dbReference type="Proteomes" id="UP001142374">
    <property type="component" value="Unassembled WGS sequence"/>
</dbReference>
<feature type="region of interest" description="Disordered" evidence="1">
    <location>
        <begin position="28"/>
        <end position="50"/>
    </location>
</feature>
<name>A0A9X2LC16_9ACTN</name>
<protein>
    <submittedName>
        <fullName evidence="2">Uncharacterized protein</fullName>
    </submittedName>
</protein>
<keyword evidence="3" id="KW-1185">Reference proteome</keyword>
<comment type="caution">
    <text evidence="2">The sequence shown here is derived from an EMBL/GenBank/DDBJ whole genome shotgun (WGS) entry which is preliminary data.</text>
</comment>
<evidence type="ECO:0000313" key="2">
    <source>
        <dbReference type="EMBL" id="MCQ8768413.1"/>
    </source>
</evidence>
<dbReference type="EMBL" id="JANIID010000001">
    <property type="protein sequence ID" value="MCQ8768413.1"/>
    <property type="molecule type" value="Genomic_DNA"/>
</dbReference>
<proteinExistence type="predicted"/>
<accession>A0A9X2LC16</accession>
<gene>
    <name evidence="2" type="ORF">NQU55_01260</name>
</gene>
<reference evidence="2" key="1">
    <citation type="submission" date="2022-06" db="EMBL/GenBank/DDBJ databases">
        <title>WGS of actinobacteria.</title>
        <authorList>
            <person name="Thawai C."/>
        </authorList>
    </citation>
    <scope>NUCLEOTIDE SEQUENCE</scope>
    <source>
        <strain evidence="2">AA8</strain>
    </source>
</reference>
<sequence>MVVFALVLPPLLLCAILALGRYEERILTGPAPPRRTPGRHRGSRRRRRVV</sequence>
<dbReference type="RefSeq" id="WP_168093673.1">
    <property type="nucleotide sequence ID" value="NZ_JAATER010000167.1"/>
</dbReference>
<organism evidence="2 3">
    <name type="scientific">Streptomyces telluris</name>
    <dbReference type="NCBI Taxonomy" id="2720021"/>
    <lineage>
        <taxon>Bacteria</taxon>
        <taxon>Bacillati</taxon>
        <taxon>Actinomycetota</taxon>
        <taxon>Actinomycetes</taxon>
        <taxon>Kitasatosporales</taxon>
        <taxon>Streptomycetaceae</taxon>
        <taxon>Streptomyces</taxon>
    </lineage>
</organism>
<evidence type="ECO:0000313" key="3">
    <source>
        <dbReference type="Proteomes" id="UP001142374"/>
    </source>
</evidence>
<dbReference type="AlphaFoldDB" id="A0A9X2LC16"/>